<dbReference type="Proteomes" id="UP001597419">
    <property type="component" value="Unassembled WGS sequence"/>
</dbReference>
<comment type="caution">
    <text evidence="1">The sequence shown here is derived from an EMBL/GenBank/DDBJ whole genome shotgun (WGS) entry which is preliminary data.</text>
</comment>
<organism evidence="1 2">
    <name type="scientific">Amycolatopsis samaneae</name>
    <dbReference type="NCBI Taxonomy" id="664691"/>
    <lineage>
        <taxon>Bacteria</taxon>
        <taxon>Bacillati</taxon>
        <taxon>Actinomycetota</taxon>
        <taxon>Actinomycetes</taxon>
        <taxon>Pseudonocardiales</taxon>
        <taxon>Pseudonocardiaceae</taxon>
        <taxon>Amycolatopsis</taxon>
    </lineage>
</organism>
<accession>A0ABW5G7V1</accession>
<evidence type="ECO:0000313" key="1">
    <source>
        <dbReference type="EMBL" id="MFD2457301.1"/>
    </source>
</evidence>
<proteinExistence type="predicted"/>
<gene>
    <name evidence="1" type="ORF">ACFSYJ_01765</name>
</gene>
<keyword evidence="2" id="KW-1185">Reference proteome</keyword>
<sequence>MLHAKKTGLSGREYVITLDGKELTTFSAKRLSGGQFTLGETGYQVRAHRFTRVHKLLDANGRVLAETDRVSRRWQLRASGKVFSFQRNSLGGRAYTLLGERGEPTGSITLSGPGSASATAELPGLAPELQVFALAVALMRRRKRRAAAAVRAGTLPR</sequence>
<evidence type="ECO:0000313" key="2">
    <source>
        <dbReference type="Proteomes" id="UP001597419"/>
    </source>
</evidence>
<protein>
    <submittedName>
        <fullName evidence="1">Uncharacterized protein</fullName>
    </submittedName>
</protein>
<name>A0ABW5G7V1_9PSEU</name>
<reference evidence="2" key="1">
    <citation type="journal article" date="2019" name="Int. J. Syst. Evol. Microbiol.">
        <title>The Global Catalogue of Microorganisms (GCM) 10K type strain sequencing project: providing services to taxonomists for standard genome sequencing and annotation.</title>
        <authorList>
            <consortium name="The Broad Institute Genomics Platform"/>
            <consortium name="The Broad Institute Genome Sequencing Center for Infectious Disease"/>
            <person name="Wu L."/>
            <person name="Ma J."/>
        </authorList>
    </citation>
    <scope>NUCLEOTIDE SEQUENCE [LARGE SCALE GENOMIC DNA]</scope>
    <source>
        <strain evidence="2">CGMCC 4.7643</strain>
    </source>
</reference>
<dbReference type="RefSeq" id="WP_345388490.1">
    <property type="nucleotide sequence ID" value="NZ_BAABHG010000003.1"/>
</dbReference>
<dbReference type="EMBL" id="JBHUKU010000002">
    <property type="protein sequence ID" value="MFD2457301.1"/>
    <property type="molecule type" value="Genomic_DNA"/>
</dbReference>